<name>A0ABM2ZN09_GOSHI</name>
<feature type="signal peptide" evidence="2">
    <location>
        <begin position="1"/>
        <end position="29"/>
    </location>
</feature>
<keyword evidence="2" id="KW-0732">Signal</keyword>
<gene>
    <name evidence="4" type="primary">LOC107927737</name>
</gene>
<reference evidence="3" key="1">
    <citation type="journal article" date="2020" name="Nat. Genet.">
        <title>Genomic diversifications of five Gossypium allopolyploid species and their impact on cotton improvement.</title>
        <authorList>
            <person name="Chen Z.J."/>
            <person name="Sreedasyam A."/>
            <person name="Ando A."/>
            <person name="Song Q."/>
            <person name="De Santiago L.M."/>
            <person name="Hulse-Kemp A.M."/>
            <person name="Ding M."/>
            <person name="Ye W."/>
            <person name="Kirkbride R.C."/>
            <person name="Jenkins J."/>
            <person name="Plott C."/>
            <person name="Lovell J."/>
            <person name="Lin Y.M."/>
            <person name="Vaughn R."/>
            <person name="Liu B."/>
            <person name="Simpson S."/>
            <person name="Scheffler B.E."/>
            <person name="Wen L."/>
            <person name="Saski C.A."/>
            <person name="Grover C.E."/>
            <person name="Hu G."/>
            <person name="Conover J.L."/>
            <person name="Carlson J.W."/>
            <person name="Shu S."/>
            <person name="Boston L.B."/>
            <person name="Williams M."/>
            <person name="Peterson D.G."/>
            <person name="McGee K."/>
            <person name="Jones D.C."/>
            <person name="Wendel J.F."/>
            <person name="Stelly D.M."/>
            <person name="Grimwood J."/>
            <person name="Schmutz J."/>
        </authorList>
    </citation>
    <scope>NUCLEOTIDE SEQUENCE [LARGE SCALE GENOMIC DNA]</scope>
    <source>
        <strain evidence="3">cv. TM-1</strain>
    </source>
</reference>
<reference evidence="4" key="2">
    <citation type="submission" date="2025-08" db="UniProtKB">
        <authorList>
            <consortium name="RefSeq"/>
        </authorList>
    </citation>
    <scope>IDENTIFICATION</scope>
</reference>
<sequence length="256" mass="24402">MLLDKMGPFTSFVMVTILCVHLMNGLAIADDHNVDENDSHPYVFEERLKAKGNRRYLTLLPLIIGAHALHRRARVAGKAWHGGEGANTGVGDGFQSSGNIAGAGGAAGAGGEGGGGKGVAGGGSGGGGAGGGVGGGGGMATGGGFHFGFRGGIRAGFGENRVGSGRINVGGGAGGHLEGVGSAATSTSGSLNRAKGNDGKASDSSKSEAKDGFEGKIRPNVGVGGGFQSSGNIVGVGGGRGGGGGGGMAAEGKVGG</sequence>
<feature type="compositionally biased region" description="Basic and acidic residues" evidence="1">
    <location>
        <begin position="195"/>
        <end position="217"/>
    </location>
</feature>
<feature type="region of interest" description="Disordered" evidence="1">
    <location>
        <begin position="180"/>
        <end position="224"/>
    </location>
</feature>
<keyword evidence="3" id="KW-1185">Reference proteome</keyword>
<proteinExistence type="predicted"/>
<dbReference type="Proteomes" id="UP000818029">
    <property type="component" value="Chromosome D02"/>
</dbReference>
<evidence type="ECO:0000256" key="1">
    <source>
        <dbReference type="SAM" id="MobiDB-lite"/>
    </source>
</evidence>
<evidence type="ECO:0000313" key="3">
    <source>
        <dbReference type="Proteomes" id="UP000818029"/>
    </source>
</evidence>
<dbReference type="RefSeq" id="XP_040944017.1">
    <property type="nucleotide sequence ID" value="XM_041088083.1"/>
</dbReference>
<evidence type="ECO:0000313" key="4">
    <source>
        <dbReference type="RefSeq" id="XP_040944017.1"/>
    </source>
</evidence>
<organism evidence="3 4">
    <name type="scientific">Gossypium hirsutum</name>
    <name type="common">Upland cotton</name>
    <name type="synonym">Gossypium mexicanum</name>
    <dbReference type="NCBI Taxonomy" id="3635"/>
    <lineage>
        <taxon>Eukaryota</taxon>
        <taxon>Viridiplantae</taxon>
        <taxon>Streptophyta</taxon>
        <taxon>Embryophyta</taxon>
        <taxon>Tracheophyta</taxon>
        <taxon>Spermatophyta</taxon>
        <taxon>Magnoliopsida</taxon>
        <taxon>eudicotyledons</taxon>
        <taxon>Gunneridae</taxon>
        <taxon>Pentapetalae</taxon>
        <taxon>rosids</taxon>
        <taxon>malvids</taxon>
        <taxon>Malvales</taxon>
        <taxon>Malvaceae</taxon>
        <taxon>Malvoideae</taxon>
        <taxon>Gossypium</taxon>
    </lineage>
</organism>
<accession>A0ABM2ZN09</accession>
<feature type="chain" id="PRO_5046767840" evidence="2">
    <location>
        <begin position="30"/>
        <end position="256"/>
    </location>
</feature>
<dbReference type="GeneID" id="107927737"/>
<protein>
    <submittedName>
        <fullName evidence="4">Glycine-rich protein 23-like</fullName>
    </submittedName>
</protein>
<feature type="compositionally biased region" description="Low complexity" evidence="1">
    <location>
        <begin position="180"/>
        <end position="190"/>
    </location>
</feature>
<evidence type="ECO:0000256" key="2">
    <source>
        <dbReference type="SAM" id="SignalP"/>
    </source>
</evidence>